<evidence type="ECO:0000256" key="1">
    <source>
        <dbReference type="SAM" id="Phobius"/>
    </source>
</evidence>
<gene>
    <name evidence="2" type="ORF">A3C87_03855</name>
</gene>
<dbReference type="InterPro" id="IPR027463">
    <property type="entry name" value="AcrB_DN_DC_subdom"/>
</dbReference>
<comment type="caution">
    <text evidence="2">The sequence shown here is derived from an EMBL/GenBank/DDBJ whole genome shotgun (WGS) entry which is preliminary data.</text>
</comment>
<dbReference type="Gene3D" id="3.30.70.1320">
    <property type="entry name" value="Multidrug efflux transporter AcrB pore domain like"/>
    <property type="match status" value="1"/>
</dbReference>
<feature type="transmembrane region" description="Helical" evidence="1">
    <location>
        <begin position="464"/>
        <end position="491"/>
    </location>
</feature>
<protein>
    <recommendedName>
        <fullName evidence="4">SSD domain-containing protein</fullName>
    </recommendedName>
</protein>
<dbReference type="SUPFAM" id="SSF82866">
    <property type="entry name" value="Multidrug efflux transporter AcrB transmembrane domain"/>
    <property type="match status" value="2"/>
</dbReference>
<feature type="transmembrane region" description="Helical" evidence="1">
    <location>
        <begin position="12"/>
        <end position="33"/>
    </location>
</feature>
<dbReference type="Gene3D" id="1.20.1640.10">
    <property type="entry name" value="Multidrug efflux transporter AcrB transmembrane domain"/>
    <property type="match status" value="2"/>
</dbReference>
<feature type="transmembrane region" description="Helical" evidence="1">
    <location>
        <begin position="336"/>
        <end position="355"/>
    </location>
</feature>
<feature type="transmembrane region" description="Helical" evidence="1">
    <location>
        <begin position="999"/>
        <end position="1018"/>
    </location>
</feature>
<dbReference type="PANTHER" id="PTHR32063:SF0">
    <property type="entry name" value="SWARMING MOTILITY PROTEIN SWRC"/>
    <property type="match status" value="1"/>
</dbReference>
<evidence type="ECO:0000313" key="2">
    <source>
        <dbReference type="EMBL" id="OGG61711.1"/>
    </source>
</evidence>
<feature type="transmembrane region" description="Helical" evidence="1">
    <location>
        <begin position="530"/>
        <end position="556"/>
    </location>
</feature>
<feature type="transmembrane region" description="Helical" evidence="1">
    <location>
        <begin position="900"/>
        <end position="918"/>
    </location>
</feature>
<accession>A0A1F6DJV9</accession>
<dbReference type="Gene3D" id="3.30.70.1440">
    <property type="entry name" value="Multidrug efflux transporter AcrB pore domain"/>
    <property type="match status" value="1"/>
</dbReference>
<dbReference type="InterPro" id="IPR001036">
    <property type="entry name" value="Acrflvin-R"/>
</dbReference>
<keyword evidence="1" id="KW-0812">Transmembrane</keyword>
<keyword evidence="1" id="KW-0472">Membrane</keyword>
<feature type="transmembrane region" description="Helical" evidence="1">
    <location>
        <begin position="924"/>
        <end position="945"/>
    </location>
</feature>
<organism evidence="2 3">
    <name type="scientific">Candidatus Kaiserbacteria bacterium RIFCSPHIGHO2_02_FULL_49_34</name>
    <dbReference type="NCBI Taxonomy" id="1798491"/>
    <lineage>
        <taxon>Bacteria</taxon>
        <taxon>Candidatus Kaiseribacteriota</taxon>
    </lineage>
</organism>
<name>A0A1F6DJV9_9BACT</name>
<dbReference type="Gene3D" id="3.30.2090.10">
    <property type="entry name" value="Multidrug efflux transporter AcrB TolC docking domain, DN and DC subdomains"/>
    <property type="match status" value="2"/>
</dbReference>
<dbReference type="SUPFAM" id="SSF82693">
    <property type="entry name" value="Multidrug efflux transporter AcrB pore domain, PN1, PN2, PC1 and PC2 subdomains"/>
    <property type="match status" value="3"/>
</dbReference>
<dbReference type="GO" id="GO:0042910">
    <property type="term" value="F:xenobiotic transmembrane transporter activity"/>
    <property type="evidence" value="ECO:0007669"/>
    <property type="project" value="TreeGrafter"/>
</dbReference>
<dbReference type="EMBL" id="MFLE01000015">
    <property type="protein sequence ID" value="OGG61711.1"/>
    <property type="molecule type" value="Genomic_DNA"/>
</dbReference>
<dbReference type="AlphaFoldDB" id="A0A1F6DJV9"/>
<feature type="transmembrane region" description="Helical" evidence="1">
    <location>
        <begin position="432"/>
        <end position="452"/>
    </location>
</feature>
<dbReference type="PANTHER" id="PTHR32063">
    <property type="match status" value="1"/>
</dbReference>
<feature type="transmembrane region" description="Helical" evidence="1">
    <location>
        <begin position="872"/>
        <end position="893"/>
    </location>
</feature>
<dbReference type="Gene3D" id="3.30.70.1430">
    <property type="entry name" value="Multidrug efflux transporter AcrB pore domain"/>
    <property type="match status" value="2"/>
</dbReference>
<dbReference type="PRINTS" id="PR00702">
    <property type="entry name" value="ACRIFLAVINRP"/>
</dbReference>
<dbReference type="Proteomes" id="UP000176511">
    <property type="component" value="Unassembled WGS sequence"/>
</dbReference>
<dbReference type="GO" id="GO:0005886">
    <property type="term" value="C:plasma membrane"/>
    <property type="evidence" value="ECO:0007669"/>
    <property type="project" value="TreeGrafter"/>
</dbReference>
<feature type="transmembrane region" description="Helical" evidence="1">
    <location>
        <begin position="362"/>
        <end position="381"/>
    </location>
</feature>
<dbReference type="STRING" id="1798491.A3C87_03855"/>
<sequence length="1043" mass="111048">MYPLWNFLLTRSAFTKLFIVALIVAGTYALMAMPKESNPEIKIPIGIVTTVLPGATAADIERLVTDELEPAVRNVANIEKVTSQSRAGVSVITAEFIASADIETSIQDLRNAVESAKRDLPTDAESPTVTKVDFANQPVLMVAIGSDLHPAALTKLGEDLKDDLVNISGISKVEVSGTRDREIALITNKDALLQYGISPLQIVGAISAANASVPAGSLTIDNVSYPIQFKGDITTIKDITEAPIQTSGGTITVGDVAHVVDGFVEPSTISRLYVDGKETQYALTLNIYKSSGGNILAAADNAKDRLKELENTLLAGSEYVVTFDASNDVRKSIKDLSTSGFQTILLVGIVLFIAIGFREAIVAALAIPLSFMIAFIGMWMTGNTINFISLFALIIAIGVLVDSGIVMVEGIHTNKENGMGKLEAAQKAVKDFAWPLIAGTMTTVAVFLPLFFLSGILGQFVKGIPFTIVMVLIASIIVALGIVPLIAMGFLKHEESPFALYREKLWHTLEGVYASLLTRLIQVKALRRSFYLFLVTALVSGFALVGTGALPAILFANDDVDFFTVDIELPQASTLAATDAVAQQVEDFFEKETPHLTSIQTTVGGTSALSQNPQSGAKYASLTVNLTKGDEREARSEDITKELRAKLAVASWSSGATVRIADVVAGPPSDAPVVIKVWSNDTAKLAEATEIVENALKDAEGTRDVTSALANDGTELAIHIDRARARDYGLSTSDVAQTLRAAIAGVEATKVRIDGDDINVRVRVALNQAYVQPEDTIITTADTIAQIPVATSRGNVPLGTFLTTTAGRTSAVINHENGMRVSSVNAQLAPLGNAVEITAAFEANATSLNLPAGVTLTYGGDSEQIQKTFTEMLVALVTGLVLMFAIVVLEFNAIGQSGRLLSAIPLSLAGVLWMLFLMGQPLSFTAFLGIIALAGILINNGILLLDDMNARKARGANSTPEDLVRESAVSRLRPILLTTLTTVVGMIPLTLVSATWAPLAFTIMGGLLYGTLLTLIYVPLRSLSAERNVGKPSVITRLYRRIF</sequence>
<dbReference type="SUPFAM" id="SSF82714">
    <property type="entry name" value="Multidrug efflux transporter AcrB TolC docking domain, DN and DC subdomains"/>
    <property type="match status" value="2"/>
</dbReference>
<dbReference type="Pfam" id="PF00873">
    <property type="entry name" value="ACR_tran"/>
    <property type="match status" value="1"/>
</dbReference>
<reference evidence="2 3" key="1">
    <citation type="journal article" date="2016" name="Nat. Commun.">
        <title>Thousands of microbial genomes shed light on interconnected biogeochemical processes in an aquifer system.</title>
        <authorList>
            <person name="Anantharaman K."/>
            <person name="Brown C.T."/>
            <person name="Hug L.A."/>
            <person name="Sharon I."/>
            <person name="Castelle C.J."/>
            <person name="Probst A.J."/>
            <person name="Thomas B.C."/>
            <person name="Singh A."/>
            <person name="Wilkins M.J."/>
            <person name="Karaoz U."/>
            <person name="Brodie E.L."/>
            <person name="Williams K.H."/>
            <person name="Hubbard S.S."/>
            <person name="Banfield J.F."/>
        </authorList>
    </citation>
    <scope>NUCLEOTIDE SEQUENCE [LARGE SCALE GENOMIC DNA]</scope>
</reference>
<feature type="transmembrane region" description="Helical" evidence="1">
    <location>
        <begin position="975"/>
        <end position="993"/>
    </location>
</feature>
<proteinExistence type="predicted"/>
<evidence type="ECO:0000313" key="3">
    <source>
        <dbReference type="Proteomes" id="UP000176511"/>
    </source>
</evidence>
<evidence type="ECO:0008006" key="4">
    <source>
        <dbReference type="Google" id="ProtNLM"/>
    </source>
</evidence>
<keyword evidence="1" id="KW-1133">Transmembrane helix</keyword>
<feature type="transmembrane region" description="Helical" evidence="1">
    <location>
        <begin position="387"/>
        <end position="411"/>
    </location>
</feature>